<dbReference type="SUPFAM" id="SSF117281">
    <property type="entry name" value="Kelch motif"/>
    <property type="match status" value="1"/>
</dbReference>
<comment type="caution">
    <text evidence="2">The sequence shown here is derived from an EMBL/GenBank/DDBJ whole genome shotgun (WGS) entry which is preliminary data.</text>
</comment>
<dbReference type="InterPro" id="IPR006652">
    <property type="entry name" value="Kelch_1"/>
</dbReference>
<dbReference type="PANTHER" id="PTHR46375:SF3">
    <property type="entry name" value="KELCH REPEAT AND BTB DOMAIN-CONTAINING PROTEIN 13"/>
    <property type="match status" value="1"/>
</dbReference>
<dbReference type="Proteomes" id="UP001642483">
    <property type="component" value="Unassembled WGS sequence"/>
</dbReference>
<organism evidence="2 3">
    <name type="scientific">Clavelina lepadiformis</name>
    <name type="common">Light-bulb sea squirt</name>
    <name type="synonym">Ascidia lepadiformis</name>
    <dbReference type="NCBI Taxonomy" id="159417"/>
    <lineage>
        <taxon>Eukaryota</taxon>
        <taxon>Metazoa</taxon>
        <taxon>Chordata</taxon>
        <taxon>Tunicata</taxon>
        <taxon>Ascidiacea</taxon>
        <taxon>Aplousobranchia</taxon>
        <taxon>Clavelinidae</taxon>
        <taxon>Clavelina</taxon>
    </lineage>
</organism>
<name>A0ABP0GMI8_CLALP</name>
<keyword evidence="1" id="KW-0880">Kelch repeat</keyword>
<accession>A0ABP0GMI8</accession>
<evidence type="ECO:0000256" key="1">
    <source>
        <dbReference type="ARBA" id="ARBA00022441"/>
    </source>
</evidence>
<dbReference type="EMBL" id="CAWYQH010000130">
    <property type="protein sequence ID" value="CAK8692942.1"/>
    <property type="molecule type" value="Genomic_DNA"/>
</dbReference>
<evidence type="ECO:0008006" key="4">
    <source>
        <dbReference type="Google" id="ProtNLM"/>
    </source>
</evidence>
<dbReference type="InterPro" id="IPR052392">
    <property type="entry name" value="Kelch-BTB_domain-containing"/>
</dbReference>
<dbReference type="SMART" id="SM00612">
    <property type="entry name" value="Kelch"/>
    <property type="match status" value="2"/>
</dbReference>
<reference evidence="2 3" key="1">
    <citation type="submission" date="2024-02" db="EMBL/GenBank/DDBJ databases">
        <authorList>
            <person name="Daric V."/>
            <person name="Darras S."/>
        </authorList>
    </citation>
    <scope>NUCLEOTIDE SEQUENCE [LARGE SCALE GENOMIC DNA]</scope>
</reference>
<sequence length="143" mass="15455">MSSHFLKDHHWCATLLYNRGFHGMVALNGKLYVAGGSGGGRQLASAECFDPAANVWEFVASMHEKRSSLCLVALNDRIFAIGGYSGSNFLSSMEVYNPSTGLWGYGAPLNIQRSEACACVIKGKIYVIGEATSMTEARKILVV</sequence>
<proteinExistence type="predicted"/>
<keyword evidence="3" id="KW-1185">Reference proteome</keyword>
<dbReference type="PANTHER" id="PTHR46375">
    <property type="entry name" value="KELCH REPEAT AND BTB DOMAIN-CONTAINING PROTEIN 13-RELATED"/>
    <property type="match status" value="1"/>
</dbReference>
<dbReference type="Gene3D" id="2.120.10.80">
    <property type="entry name" value="Kelch-type beta propeller"/>
    <property type="match status" value="1"/>
</dbReference>
<protein>
    <recommendedName>
        <fullName evidence="4">Kelch-like protein 18</fullName>
    </recommendedName>
</protein>
<dbReference type="Pfam" id="PF01344">
    <property type="entry name" value="Kelch_1"/>
    <property type="match status" value="2"/>
</dbReference>
<dbReference type="InterPro" id="IPR015915">
    <property type="entry name" value="Kelch-typ_b-propeller"/>
</dbReference>
<gene>
    <name evidence="2" type="ORF">CVLEPA_LOCUS26171</name>
</gene>
<evidence type="ECO:0000313" key="2">
    <source>
        <dbReference type="EMBL" id="CAK8692942.1"/>
    </source>
</evidence>
<evidence type="ECO:0000313" key="3">
    <source>
        <dbReference type="Proteomes" id="UP001642483"/>
    </source>
</evidence>